<evidence type="ECO:0000256" key="1">
    <source>
        <dbReference type="ARBA" id="ARBA00022987"/>
    </source>
</evidence>
<dbReference type="GO" id="GO:0031412">
    <property type="term" value="P:gas vesicle organization"/>
    <property type="evidence" value="ECO:0007669"/>
    <property type="project" value="InterPro"/>
</dbReference>
<dbReference type="EMBL" id="SPQQ01000025">
    <property type="protein sequence ID" value="TGE34893.1"/>
    <property type="molecule type" value="Genomic_DNA"/>
</dbReference>
<dbReference type="GO" id="GO:0031411">
    <property type="term" value="C:gas vesicle"/>
    <property type="evidence" value="ECO:0007669"/>
    <property type="project" value="UniProtKB-SubCell"/>
</dbReference>
<keyword evidence="5" id="KW-1185">Reference proteome</keyword>
<sequence length="249" mass="28815">MPVKFSLQGGGNLYYGYGIIRANSIQVEALKVGLNQESPCLIVEGELGMICAKIEDDLMASATRESMSLYTEVLCQVIKHTTIVPLRFGTLFDKEEEIHEVLKKDKKQYLRFLANLDNKIEVELKVWWKKESFQETMMKNKRLGRWKKALERGEGQGYDVVEFGKAIMEVADYERKQIEKSFLAMLRPLATEWVVKDPMDEFQAFDGVYLVERQKEADFDQAVGILYEKYSATMIFKYTGPWAPHHFVN</sequence>
<evidence type="ECO:0000256" key="2">
    <source>
        <dbReference type="ARBA" id="ARBA00035108"/>
    </source>
</evidence>
<evidence type="ECO:0000313" key="5">
    <source>
        <dbReference type="Proteomes" id="UP000298460"/>
    </source>
</evidence>
<accession>A0A4Z0QY34</accession>
<gene>
    <name evidence="4" type="ORF">E4K67_28220</name>
</gene>
<keyword evidence="1" id="KW-0304">Gas vesicle</keyword>
<proteinExistence type="inferred from homology"/>
<dbReference type="InterPro" id="IPR009430">
    <property type="entry name" value="GvpL/GvpF"/>
</dbReference>
<evidence type="ECO:0000313" key="4">
    <source>
        <dbReference type="EMBL" id="TGE34893.1"/>
    </source>
</evidence>
<reference evidence="4 5" key="1">
    <citation type="submission" date="2019-03" db="EMBL/GenBank/DDBJ databases">
        <title>Draft Genome Sequence of Desulfosporosinus fructosivorans Strain 63.6F, Isolated from Marine Sediment in the Baltic Sea.</title>
        <authorList>
            <person name="Hausmann B."/>
            <person name="Vandieken V."/>
            <person name="Pjevac P."/>
            <person name="Schreck K."/>
            <person name="Herbold C.W."/>
            <person name="Loy A."/>
        </authorList>
    </citation>
    <scope>NUCLEOTIDE SEQUENCE [LARGE SCALE GENOMIC DNA]</scope>
    <source>
        <strain evidence="4 5">63.6F</strain>
    </source>
</reference>
<dbReference type="PANTHER" id="PTHR36852">
    <property type="entry name" value="PROTEIN GVPL 2"/>
    <property type="match status" value="1"/>
</dbReference>
<comment type="caution">
    <text evidence="4">The sequence shown here is derived from an EMBL/GenBank/DDBJ whole genome shotgun (WGS) entry which is preliminary data.</text>
</comment>
<comment type="similarity">
    <text evidence="3">Belongs to the gas vesicle GvpF/GvpL family.</text>
</comment>
<dbReference type="Pfam" id="PF06386">
    <property type="entry name" value="GvpL_GvpF"/>
    <property type="match status" value="1"/>
</dbReference>
<organism evidence="4 5">
    <name type="scientific">Desulfosporosinus fructosivorans</name>
    <dbReference type="NCBI Taxonomy" id="2018669"/>
    <lineage>
        <taxon>Bacteria</taxon>
        <taxon>Bacillati</taxon>
        <taxon>Bacillota</taxon>
        <taxon>Clostridia</taxon>
        <taxon>Eubacteriales</taxon>
        <taxon>Desulfitobacteriaceae</taxon>
        <taxon>Desulfosporosinus</taxon>
    </lineage>
</organism>
<evidence type="ECO:0000256" key="3">
    <source>
        <dbReference type="ARBA" id="ARBA00035643"/>
    </source>
</evidence>
<dbReference type="Proteomes" id="UP000298460">
    <property type="component" value="Unassembled WGS sequence"/>
</dbReference>
<name>A0A4Z0QY34_9FIRM</name>
<protein>
    <submittedName>
        <fullName evidence="4">GvpL/GvpF family gas vesicle protein</fullName>
    </submittedName>
</protein>
<dbReference type="AlphaFoldDB" id="A0A4Z0QY34"/>
<comment type="subcellular location">
    <subcellularLocation>
        <location evidence="2">Gas vesicle</location>
    </subcellularLocation>
</comment>
<dbReference type="PANTHER" id="PTHR36852:SF1">
    <property type="entry name" value="PROTEIN GVPL 2"/>
    <property type="match status" value="1"/>
</dbReference>